<organism evidence="2 3">
    <name type="scientific">Leptospira kobayashii</name>
    <dbReference type="NCBI Taxonomy" id="1917830"/>
    <lineage>
        <taxon>Bacteria</taxon>
        <taxon>Pseudomonadati</taxon>
        <taxon>Spirochaetota</taxon>
        <taxon>Spirochaetia</taxon>
        <taxon>Leptospirales</taxon>
        <taxon>Leptospiraceae</taxon>
        <taxon>Leptospira</taxon>
    </lineage>
</organism>
<accession>A0ABM7UK17</accession>
<evidence type="ECO:0008006" key="4">
    <source>
        <dbReference type="Google" id="ProtNLM"/>
    </source>
</evidence>
<feature type="transmembrane region" description="Helical" evidence="1">
    <location>
        <begin position="514"/>
        <end position="534"/>
    </location>
</feature>
<reference evidence="2 3" key="1">
    <citation type="submission" date="2021-08" db="EMBL/GenBank/DDBJ databases">
        <title>Complete genome sequence of Leptospira kobayashii strain E30.</title>
        <authorList>
            <person name="Nakao R."/>
            <person name="Nakamura S."/>
            <person name="Masuzawa T."/>
            <person name="Koizumi N."/>
        </authorList>
    </citation>
    <scope>NUCLEOTIDE SEQUENCE [LARGE SCALE GENOMIC DNA]</scope>
    <source>
        <strain evidence="2 3">E30</strain>
    </source>
</reference>
<feature type="transmembrane region" description="Helical" evidence="1">
    <location>
        <begin position="60"/>
        <end position="79"/>
    </location>
</feature>
<keyword evidence="1" id="KW-1133">Transmembrane helix</keyword>
<feature type="transmembrane region" description="Helical" evidence="1">
    <location>
        <begin position="35"/>
        <end position="54"/>
    </location>
</feature>
<feature type="transmembrane region" description="Helical" evidence="1">
    <location>
        <begin position="234"/>
        <end position="251"/>
    </location>
</feature>
<keyword evidence="1" id="KW-0472">Membrane</keyword>
<feature type="transmembrane region" description="Helical" evidence="1">
    <location>
        <begin position="456"/>
        <end position="477"/>
    </location>
</feature>
<feature type="transmembrane region" description="Helical" evidence="1">
    <location>
        <begin position="431"/>
        <end position="449"/>
    </location>
</feature>
<feature type="transmembrane region" description="Helical" evidence="1">
    <location>
        <begin position="483"/>
        <end position="502"/>
    </location>
</feature>
<feature type="transmembrane region" description="Helical" evidence="1">
    <location>
        <begin position="6"/>
        <end position="23"/>
    </location>
</feature>
<sequence length="753" mass="86960">MILFIVHSVLLFVFSYSIIRFLIPEKKNFETILYSYLLFWANILFTSFILSFFNILDWKILYFSLSVSIQFVVFIVLFRKNIGFRIGFPEFKIPRLRFDLYSLVIVFLSLIFVLQLILCFSYLPLTPDTLSSKLVKIYAFLQNHTLLPNPDFDGDLVFMSPINTAVTWMYFIIYKVSFRALHFFSLFNWVTIGFSSYFLCRKLEISKLASVMSTALLICSDVFLLNATGDNDDILAASSFAIGVLAFVNWYSEKRMIYILLAGLALGISLGIKPFAALYYQLVIGIIVFYFIKYGIKSTFSFVRKFLFHGIVFVFAVLFMLFGVFYENYMMRGNPVKFSKVVSAVNNSPFSFKIAGINLVSQNMELFLTPALVPTGVGHREELSDVANHLSKTVINNLFNTTQEEVNTKYSAHTNMTTIAYPLFYDHSVNFGFYPHLLLISALIGFLSFNKVRPIVYVLGLSFLFADIGYCIHNKYVMGIMRYWMIVFTITAPLIGFALDRLRKLKSSFVYKIGYPIFFIAFAYCIFTSFYGLFNNYYRSIGAIISYTNFNSYRKQISDRVAEILPKTPEFNVVYVNNYPNALIHNLAPDSKILSKNQVQEAIPNIIISQLIPLGIQNYSSARRIVNLTVDELKEDYFILIGNFFDAKFFMNRVPKQLQLTDEKKEVLFYFSQPVEAKSGENITNTGLVSKFKEMDSFESAYFKTDNENKEIQISPWTDFRETNLKFGKKDKTIIVKIRNKKTNKTYSNSYPI</sequence>
<dbReference type="RefSeq" id="WP_109019396.1">
    <property type="nucleotide sequence ID" value="NZ_AP025028.1"/>
</dbReference>
<feature type="transmembrane region" description="Helical" evidence="1">
    <location>
        <begin position="256"/>
        <end position="272"/>
    </location>
</feature>
<protein>
    <recommendedName>
        <fullName evidence="4">Glycosyltransferase RgtA/B/C/D-like domain-containing protein</fullName>
    </recommendedName>
</protein>
<gene>
    <name evidence="2" type="ORF">LPTSP3_g21150</name>
</gene>
<feature type="transmembrane region" description="Helical" evidence="1">
    <location>
        <begin position="180"/>
        <end position="199"/>
    </location>
</feature>
<dbReference type="Proteomes" id="UP000245263">
    <property type="component" value="Chromosome 1"/>
</dbReference>
<feature type="transmembrane region" description="Helical" evidence="1">
    <location>
        <begin position="100"/>
        <end position="123"/>
    </location>
</feature>
<feature type="transmembrane region" description="Helical" evidence="1">
    <location>
        <begin position="306"/>
        <end position="326"/>
    </location>
</feature>
<evidence type="ECO:0000256" key="1">
    <source>
        <dbReference type="SAM" id="Phobius"/>
    </source>
</evidence>
<keyword evidence="3" id="KW-1185">Reference proteome</keyword>
<name>A0ABM7UK17_9LEPT</name>
<evidence type="ECO:0000313" key="2">
    <source>
        <dbReference type="EMBL" id="BDA79185.1"/>
    </source>
</evidence>
<evidence type="ECO:0000313" key="3">
    <source>
        <dbReference type="Proteomes" id="UP000245263"/>
    </source>
</evidence>
<keyword evidence="1" id="KW-0812">Transmembrane</keyword>
<proteinExistence type="predicted"/>
<dbReference type="EMBL" id="AP025028">
    <property type="protein sequence ID" value="BDA79185.1"/>
    <property type="molecule type" value="Genomic_DNA"/>
</dbReference>